<dbReference type="PANTHER" id="PTHR30290">
    <property type="entry name" value="PERIPLASMIC BINDING COMPONENT OF ABC TRANSPORTER"/>
    <property type="match status" value="1"/>
</dbReference>
<feature type="compositionally biased region" description="Polar residues" evidence="1">
    <location>
        <begin position="31"/>
        <end position="48"/>
    </location>
</feature>
<dbReference type="Pfam" id="PF00496">
    <property type="entry name" value="SBP_bac_5"/>
    <property type="match status" value="1"/>
</dbReference>
<keyword evidence="2" id="KW-0732">Signal</keyword>
<evidence type="ECO:0000313" key="4">
    <source>
        <dbReference type="EMBL" id="MFB9315153.1"/>
    </source>
</evidence>
<protein>
    <submittedName>
        <fullName evidence="4">ABC transporter substrate-binding protein</fullName>
    </submittedName>
</protein>
<dbReference type="InterPro" id="IPR039424">
    <property type="entry name" value="SBP_5"/>
</dbReference>
<keyword evidence="5" id="KW-1185">Reference proteome</keyword>
<reference evidence="4 5" key="1">
    <citation type="submission" date="2024-09" db="EMBL/GenBank/DDBJ databases">
        <authorList>
            <person name="Sun Q."/>
            <person name="Mori K."/>
        </authorList>
    </citation>
    <scope>NUCLEOTIDE SEQUENCE [LARGE SCALE GENOMIC DNA]</scope>
    <source>
        <strain evidence="4 5">JCM 9626</strain>
    </source>
</reference>
<dbReference type="RefSeq" id="WP_140007265.1">
    <property type="nucleotide sequence ID" value="NZ_JBHMDG010000029.1"/>
</dbReference>
<name>A0ABV5KEJ2_9ACTN</name>
<evidence type="ECO:0000313" key="5">
    <source>
        <dbReference type="Proteomes" id="UP001589750"/>
    </source>
</evidence>
<evidence type="ECO:0000256" key="1">
    <source>
        <dbReference type="SAM" id="MobiDB-lite"/>
    </source>
</evidence>
<feature type="chain" id="PRO_5045533392" evidence="2">
    <location>
        <begin position="20"/>
        <end position="590"/>
    </location>
</feature>
<dbReference type="InterPro" id="IPR030678">
    <property type="entry name" value="Peptide/Ni-bd"/>
</dbReference>
<dbReference type="Gene3D" id="3.40.190.10">
    <property type="entry name" value="Periplasmic binding protein-like II"/>
    <property type="match status" value="1"/>
</dbReference>
<proteinExistence type="predicted"/>
<dbReference type="Proteomes" id="UP001589750">
    <property type="component" value="Unassembled WGS sequence"/>
</dbReference>
<dbReference type="InterPro" id="IPR000914">
    <property type="entry name" value="SBP_5_dom"/>
</dbReference>
<dbReference type="Gene3D" id="3.10.105.10">
    <property type="entry name" value="Dipeptide-binding Protein, Domain 3"/>
    <property type="match status" value="1"/>
</dbReference>
<evidence type="ECO:0000256" key="2">
    <source>
        <dbReference type="SAM" id="SignalP"/>
    </source>
</evidence>
<dbReference type="PIRSF" id="PIRSF002741">
    <property type="entry name" value="MppA"/>
    <property type="match status" value="1"/>
</dbReference>
<feature type="region of interest" description="Disordered" evidence="1">
    <location>
        <begin position="23"/>
        <end position="65"/>
    </location>
</feature>
<comment type="caution">
    <text evidence="4">The sequence shown here is derived from an EMBL/GenBank/DDBJ whole genome shotgun (WGS) entry which is preliminary data.</text>
</comment>
<evidence type="ECO:0000259" key="3">
    <source>
        <dbReference type="Pfam" id="PF00496"/>
    </source>
</evidence>
<dbReference type="PANTHER" id="PTHR30290:SF83">
    <property type="entry name" value="ABC TRANSPORTER SUBSTRATE-BINDING PROTEIN"/>
    <property type="match status" value="1"/>
</dbReference>
<feature type="signal peptide" evidence="2">
    <location>
        <begin position="1"/>
        <end position="19"/>
    </location>
</feature>
<sequence length="590" mass="63612">MRLKAPLIAITAVSMAALAACGGSGDDKNDNPGNGESSQNDNLANTGDGTDPEAKGPVTIDGATEGGIVNVPTNVGFTTTIDPSEAYYIDTSSILRGLITRSLTQYKYDAESKQMILVPDLATDLGTPNDDFTEWKFTIRDGVKWEDGTPVTADEVLFGVKRSMDRDAFPTGATYSNDYFLGGDKYKGPYTDPKGEFDGVTVDGSTLTFKMSKPFPDMPYWGAFPAMGAVKEGADSEPAKYATRPLSNGPYKIKSYTVAKSLVLERNDQWDATTDPARTQYPDGYNFSSQVESAKVDQILLGDSGDGQTTLTYDNLLSSDYNKMSQDDPDRIVAGGQPCTNYTAPDNRKITDKLIRQAYAWAYPYKDVILASGDIPGVTAIPATNLMPPGLPGRTEYNVLDHGDFATDAAKSKALLKEAGAEGYELKFLFTSDDPIGVKVKDAVVKGLEAGGFKATPVSTTLADNAADRANPDKDINIRSGGWCSDWPSGASWIPPLLGSTDVENSKSLQANYAAFSEPDVDAKIADIQTQPIEDQPGLWNDLDKEIAEKYFPIITRWYGGVVMAHGSKIQGMENDSVFGMPTWKDIHVG</sequence>
<dbReference type="EMBL" id="JBHMDG010000029">
    <property type="protein sequence ID" value="MFB9315153.1"/>
    <property type="molecule type" value="Genomic_DNA"/>
</dbReference>
<gene>
    <name evidence="4" type="ORF">ACFFRI_19040</name>
</gene>
<dbReference type="SUPFAM" id="SSF53850">
    <property type="entry name" value="Periplasmic binding protein-like II"/>
    <property type="match status" value="1"/>
</dbReference>
<feature type="domain" description="Solute-binding protein family 5" evidence="3">
    <location>
        <begin position="117"/>
        <end position="503"/>
    </location>
</feature>
<organism evidence="4 5">
    <name type="scientific">Nocardioides plantarum</name>
    <dbReference type="NCBI Taxonomy" id="29299"/>
    <lineage>
        <taxon>Bacteria</taxon>
        <taxon>Bacillati</taxon>
        <taxon>Actinomycetota</taxon>
        <taxon>Actinomycetes</taxon>
        <taxon>Propionibacteriales</taxon>
        <taxon>Nocardioidaceae</taxon>
        <taxon>Nocardioides</taxon>
    </lineage>
</organism>
<accession>A0ABV5KEJ2</accession>
<dbReference type="PROSITE" id="PS51257">
    <property type="entry name" value="PROKAR_LIPOPROTEIN"/>
    <property type="match status" value="1"/>
</dbReference>